<sequence length="339" mass="38876">MEDPDCTRILQCVRQVQERVSQCRQELESNKSPRSQHDEKLSQVRKRFDEAWSSLSNDNAVNDPDLKQKIADYGHELRMVEAEDDEALKDAQAVWKVQIEAAWNDSCRELVMLLDSVSDQASPRNKPPFGDYPTRGTKSQEVCKRKRRGDEVESFQKKQRRSEKRIRPNYGLLREEDGRFDGNEVDDPIPGEIYLACRSNTWLTVLLLPPADLQQIGIPYTIEDLGLTENVPQCYEYNFVDKTLKVQAEYEDGGPLCAERAYPVMFFDGSAFPEECPVGWVAAKCLRCFDDNDIDIYKDIKHLGQVWKYMERRSSVNIGEIRDRGLAILPSTLVVGESG</sequence>
<organism evidence="2 3">
    <name type="scientific">Hirsutella minnesotensis 3608</name>
    <dbReference type="NCBI Taxonomy" id="1043627"/>
    <lineage>
        <taxon>Eukaryota</taxon>
        <taxon>Fungi</taxon>
        <taxon>Dikarya</taxon>
        <taxon>Ascomycota</taxon>
        <taxon>Pezizomycotina</taxon>
        <taxon>Sordariomycetes</taxon>
        <taxon>Hypocreomycetidae</taxon>
        <taxon>Hypocreales</taxon>
        <taxon>Ophiocordycipitaceae</taxon>
        <taxon>Hirsutella</taxon>
    </lineage>
</organism>
<evidence type="ECO:0000313" key="2">
    <source>
        <dbReference type="EMBL" id="KJZ70219.1"/>
    </source>
</evidence>
<reference evidence="2 3" key="1">
    <citation type="journal article" date="2014" name="Genome Biol. Evol.">
        <title>Comparative genomics and transcriptomics analyses reveal divergent lifestyle features of nematode endoparasitic fungus Hirsutella minnesotensis.</title>
        <authorList>
            <person name="Lai Y."/>
            <person name="Liu K."/>
            <person name="Zhang X."/>
            <person name="Zhang X."/>
            <person name="Li K."/>
            <person name="Wang N."/>
            <person name="Shu C."/>
            <person name="Wu Y."/>
            <person name="Wang C."/>
            <person name="Bushley K.E."/>
            <person name="Xiang M."/>
            <person name="Liu X."/>
        </authorList>
    </citation>
    <scope>NUCLEOTIDE SEQUENCE [LARGE SCALE GENOMIC DNA]</scope>
    <source>
        <strain evidence="2 3">3608</strain>
    </source>
</reference>
<feature type="compositionally biased region" description="Basic and acidic residues" evidence="1">
    <location>
        <begin position="25"/>
        <end position="43"/>
    </location>
</feature>
<dbReference type="AlphaFoldDB" id="A0A0F8A2D0"/>
<accession>A0A0F8A2D0</accession>
<dbReference type="Proteomes" id="UP000054481">
    <property type="component" value="Unassembled WGS sequence"/>
</dbReference>
<name>A0A0F8A2D0_9HYPO</name>
<evidence type="ECO:0000313" key="3">
    <source>
        <dbReference type="Proteomes" id="UP000054481"/>
    </source>
</evidence>
<dbReference type="EMBL" id="KQ030639">
    <property type="protein sequence ID" value="KJZ70219.1"/>
    <property type="molecule type" value="Genomic_DNA"/>
</dbReference>
<gene>
    <name evidence="2" type="ORF">HIM_10405</name>
</gene>
<feature type="region of interest" description="Disordered" evidence="1">
    <location>
        <begin position="24"/>
        <end position="43"/>
    </location>
</feature>
<proteinExistence type="predicted"/>
<dbReference type="OrthoDB" id="5234017at2759"/>
<protein>
    <submittedName>
        <fullName evidence="2">Uncharacterized protein</fullName>
    </submittedName>
</protein>
<feature type="region of interest" description="Disordered" evidence="1">
    <location>
        <begin position="119"/>
        <end position="139"/>
    </location>
</feature>
<keyword evidence="3" id="KW-1185">Reference proteome</keyword>
<evidence type="ECO:0000256" key="1">
    <source>
        <dbReference type="SAM" id="MobiDB-lite"/>
    </source>
</evidence>